<dbReference type="AlphaFoldDB" id="A0A6V8PK29"/>
<evidence type="ECO:0000256" key="1">
    <source>
        <dbReference type="SAM" id="Phobius"/>
    </source>
</evidence>
<keyword evidence="1" id="KW-1133">Transmembrane helix</keyword>
<dbReference type="Proteomes" id="UP000588083">
    <property type="component" value="Unassembled WGS sequence"/>
</dbReference>
<dbReference type="EMBL" id="BLRZ01000196">
    <property type="protein sequence ID" value="GFP31201.1"/>
    <property type="molecule type" value="Genomic_DNA"/>
</dbReference>
<protein>
    <submittedName>
        <fullName evidence="3">Uncharacterized protein</fullName>
    </submittedName>
</protein>
<proteinExistence type="predicted"/>
<evidence type="ECO:0000313" key="3">
    <source>
        <dbReference type="EMBL" id="GFP31201.1"/>
    </source>
</evidence>
<organism evidence="3 7">
    <name type="scientific">Candidatus Hakubella thermalkaliphila</name>
    <dbReference type="NCBI Taxonomy" id="2754717"/>
    <lineage>
        <taxon>Bacteria</taxon>
        <taxon>Bacillati</taxon>
        <taxon>Actinomycetota</taxon>
        <taxon>Actinomycetota incertae sedis</taxon>
        <taxon>Candidatus Hakubellales</taxon>
        <taxon>Candidatus Hakubellaceae</taxon>
        <taxon>Candidatus Hakubella</taxon>
    </lineage>
</organism>
<keyword evidence="7" id="KW-1185">Reference proteome</keyword>
<evidence type="ECO:0000313" key="5">
    <source>
        <dbReference type="Proteomes" id="UP000561271"/>
    </source>
</evidence>
<dbReference type="Proteomes" id="UP000585609">
    <property type="component" value="Unassembled WGS sequence"/>
</dbReference>
<comment type="caution">
    <text evidence="3">The sequence shown here is derived from an EMBL/GenBank/DDBJ whole genome shotgun (WGS) entry which is preliminary data.</text>
</comment>
<keyword evidence="1" id="KW-0812">Transmembrane</keyword>
<dbReference type="Proteomes" id="UP000561271">
    <property type="component" value="Unassembled WGS sequence"/>
</dbReference>
<evidence type="ECO:0000313" key="4">
    <source>
        <dbReference type="EMBL" id="GFP37660.1"/>
    </source>
</evidence>
<gene>
    <name evidence="2" type="ORF">HKBW3S09_01311</name>
    <name evidence="3" type="ORF">HKBW3S34_02120</name>
    <name evidence="4" type="ORF">HKBW3S44_01337</name>
</gene>
<evidence type="ECO:0000313" key="7">
    <source>
        <dbReference type="Proteomes" id="UP000588083"/>
    </source>
</evidence>
<dbReference type="RefSeq" id="WP_176231835.1">
    <property type="nucleotide sequence ID" value="NZ_BLRZ01000196.1"/>
</dbReference>
<sequence>MNEELGFQKIMVRTLRSINKLLEIALLVYIFAFSLLKKMGPLLAMLLELGGKLGLTLQRNFYGSSGFSMGIYP</sequence>
<accession>A0A6V8PK29</accession>
<evidence type="ECO:0000313" key="6">
    <source>
        <dbReference type="Proteomes" id="UP000585609"/>
    </source>
</evidence>
<dbReference type="EMBL" id="BLRW01000218">
    <property type="protein sequence ID" value="GFP23846.1"/>
    <property type="molecule type" value="Genomic_DNA"/>
</dbReference>
<feature type="transmembrane region" description="Helical" evidence="1">
    <location>
        <begin position="21"/>
        <end position="39"/>
    </location>
</feature>
<dbReference type="EMBL" id="BLSC01000128">
    <property type="protein sequence ID" value="GFP37660.1"/>
    <property type="molecule type" value="Genomic_DNA"/>
</dbReference>
<keyword evidence="1" id="KW-0472">Membrane</keyword>
<reference evidence="5 6" key="1">
    <citation type="journal article" date="2020" name="Front. Microbiol.">
        <title>Single-cell genomics of novel Actinobacteria with the Wood-Ljungdahl pathway discovered in a serpentinizing system.</title>
        <authorList>
            <person name="Merino N."/>
            <person name="Kawai M."/>
            <person name="Boyd E.S."/>
            <person name="Colman D.R."/>
            <person name="McGlynn S.E."/>
            <person name="Nealson K.H."/>
            <person name="Kurokawa K."/>
            <person name="Hongoh Y."/>
        </authorList>
    </citation>
    <scope>NUCLEOTIDE SEQUENCE [LARGE SCALE GENOMIC DNA]</scope>
    <source>
        <strain evidence="2 6">S09_30</strain>
        <strain evidence="3 7">S34</strain>
        <strain evidence="4 5">S44</strain>
    </source>
</reference>
<evidence type="ECO:0000313" key="2">
    <source>
        <dbReference type="EMBL" id="GFP23846.1"/>
    </source>
</evidence>
<name>A0A6V8PK29_9ACTN</name>